<feature type="domain" description="Ap4A phosphorylase 1/2 N-terminal" evidence="4">
    <location>
        <begin position="478"/>
        <end position="561"/>
    </location>
</feature>
<evidence type="ECO:0000259" key="3">
    <source>
        <dbReference type="Pfam" id="PF12697"/>
    </source>
</evidence>
<dbReference type="SUPFAM" id="SSF54197">
    <property type="entry name" value="HIT-like"/>
    <property type="match status" value="1"/>
</dbReference>
<comment type="caution">
    <text evidence="5">The sequence shown here is derived from an EMBL/GenBank/DDBJ whole genome shotgun (WGS) entry which is preliminary data.</text>
</comment>
<dbReference type="Gene3D" id="3.30.428.70">
    <property type="match status" value="1"/>
</dbReference>
<protein>
    <submittedName>
        <fullName evidence="5">Fusarubin cluster-esterase</fullName>
    </submittedName>
</protein>
<proteinExistence type="predicted"/>
<dbReference type="Pfam" id="PF19327">
    <property type="entry name" value="Ap4A_phos_N"/>
    <property type="match status" value="1"/>
</dbReference>
<dbReference type="InterPro" id="IPR000073">
    <property type="entry name" value="AB_hydrolase_1"/>
</dbReference>
<gene>
    <name evidence="5" type="ORF">FDENT_2995</name>
</gene>
<evidence type="ECO:0000259" key="4">
    <source>
        <dbReference type="Pfam" id="PF19327"/>
    </source>
</evidence>
<evidence type="ECO:0000313" key="6">
    <source>
        <dbReference type="Proteomes" id="UP000562682"/>
    </source>
</evidence>
<sequence>MRFTSLLVAATATFTQCLAASYGSQGEVPAIRTYFMVGGGYVDDGAGGEIFRDQMYVERLVPTKGPYKSTPLVFIHGQAQTGTNFLNKPDGGRGWASQFINQGYEVYIVDQTFRGRSAWAPLAGATKPSTYSAQIIEQRFTAVQEFNLWPQSQKHTQWPGTGKRGDPVFDAFYASNVQFINNATYQQETVQAAGAALLDKIGKPVILLGHSQGGMMPILVADARPKLTKGLILLEPSGPPFRDAVFSTKASRAYGLTDIPLVYSPAVTDPSTDLVQEVQPSRGKDFVECILQAKKPAPRRLVNLAKKPILLITSEASYHMPYDYCIARYLKQAGCSKTKHIELGEVGIHGNGHMMFMEKNSDQIQALVERWEELDPRGFPLLALEVQLMGTLSITEPPLLTLGFLSHELQTGQDAYFAFRCNQKVDISALQALWGYKFLLTSALAKKPTIQTAGAQTQQANESSQQKRDGSDINTAGYEICDVGETHVLVANKFCFANPHLMLLTSDGHQRQYQALNKDDLTAAWSVLSTMGEDYVAFFNCGRDGGCSRLHKHMQLIPNPTDGFASFRDTDGAKEPAIPFQWFYHRFEDSKPGVDDLVNIYNDLLRRASEVGHGQAENANSAPLGAAVPHNFLLTQGWMIVLPRRRAAVNKEAGANAIGMMGVIAVATQDEIDNWIRLGPATGLAELGVPK</sequence>
<dbReference type="InterPro" id="IPR043171">
    <property type="entry name" value="Ap4A_phos1/2-like"/>
</dbReference>
<evidence type="ECO:0000259" key="2">
    <source>
        <dbReference type="Pfam" id="PF09830"/>
    </source>
</evidence>
<feature type="chain" id="PRO_5034586888" evidence="1">
    <location>
        <begin position="20"/>
        <end position="691"/>
    </location>
</feature>
<dbReference type="GO" id="GO:0003877">
    <property type="term" value="F:ATP:ADP adenylyltransferase activity"/>
    <property type="evidence" value="ECO:0007669"/>
    <property type="project" value="InterPro"/>
</dbReference>
<feature type="domain" description="AB hydrolase-1" evidence="3">
    <location>
        <begin position="72"/>
        <end position="360"/>
    </location>
</feature>
<dbReference type="Proteomes" id="UP000562682">
    <property type="component" value="Unassembled WGS sequence"/>
</dbReference>
<keyword evidence="6" id="KW-1185">Reference proteome</keyword>
<dbReference type="InterPro" id="IPR045759">
    <property type="entry name" value="Ap4A_phos1/2_N"/>
</dbReference>
<dbReference type="Pfam" id="PF09830">
    <property type="entry name" value="ATP_transf"/>
    <property type="match status" value="1"/>
</dbReference>
<name>A0A8H5XEN7_9HYPO</name>
<keyword evidence="1" id="KW-0732">Signal</keyword>
<organism evidence="5 6">
    <name type="scientific">Fusarium denticulatum</name>
    <dbReference type="NCBI Taxonomy" id="48507"/>
    <lineage>
        <taxon>Eukaryota</taxon>
        <taxon>Fungi</taxon>
        <taxon>Dikarya</taxon>
        <taxon>Ascomycota</taxon>
        <taxon>Pezizomycotina</taxon>
        <taxon>Sordariomycetes</taxon>
        <taxon>Hypocreomycetidae</taxon>
        <taxon>Hypocreales</taxon>
        <taxon>Nectriaceae</taxon>
        <taxon>Fusarium</taxon>
        <taxon>Fusarium fujikuroi species complex</taxon>
    </lineage>
</organism>
<dbReference type="GO" id="GO:0009117">
    <property type="term" value="P:nucleotide metabolic process"/>
    <property type="evidence" value="ECO:0007669"/>
    <property type="project" value="InterPro"/>
</dbReference>
<evidence type="ECO:0000313" key="5">
    <source>
        <dbReference type="EMBL" id="KAF5692223.1"/>
    </source>
</evidence>
<dbReference type="GO" id="GO:0005524">
    <property type="term" value="F:ATP binding"/>
    <property type="evidence" value="ECO:0007669"/>
    <property type="project" value="InterPro"/>
</dbReference>
<dbReference type="InterPro" id="IPR009163">
    <property type="entry name" value="Ap4A_phos1/2"/>
</dbReference>
<dbReference type="Pfam" id="PF12697">
    <property type="entry name" value="Abhydrolase_6"/>
    <property type="match status" value="1"/>
</dbReference>
<feature type="signal peptide" evidence="1">
    <location>
        <begin position="1"/>
        <end position="19"/>
    </location>
</feature>
<dbReference type="PANTHER" id="PTHR38420:SF1">
    <property type="entry name" value="PUTATIVE (AFU_ORTHOLOGUE AFUA_5G14690)-RELATED"/>
    <property type="match status" value="1"/>
</dbReference>
<dbReference type="EMBL" id="JAAOAK010000068">
    <property type="protein sequence ID" value="KAF5692223.1"/>
    <property type="molecule type" value="Genomic_DNA"/>
</dbReference>
<feature type="domain" description="ATP adenylyltransferase C-terminal" evidence="2">
    <location>
        <begin position="576"/>
        <end position="690"/>
    </location>
</feature>
<dbReference type="AlphaFoldDB" id="A0A8H5XEN7"/>
<reference evidence="5 6" key="1">
    <citation type="submission" date="2020-05" db="EMBL/GenBank/DDBJ databases">
        <title>Identification and distribution of gene clusters putatively required for synthesis of sphingolipid metabolism inhibitors in phylogenetically diverse species of the filamentous fungus Fusarium.</title>
        <authorList>
            <person name="Kim H.-S."/>
            <person name="Busman M."/>
            <person name="Brown D.W."/>
            <person name="Divon H."/>
            <person name="Uhlig S."/>
            <person name="Proctor R.H."/>
        </authorList>
    </citation>
    <scope>NUCLEOTIDE SEQUENCE [LARGE SCALE GENOMIC DNA]</scope>
    <source>
        <strain evidence="5 6">NRRL 25311</strain>
    </source>
</reference>
<dbReference type="Gene3D" id="3.40.50.1820">
    <property type="entry name" value="alpha/beta hydrolase"/>
    <property type="match status" value="1"/>
</dbReference>
<dbReference type="InterPro" id="IPR019200">
    <property type="entry name" value="ATP_adenylylTrfase_C"/>
</dbReference>
<dbReference type="SUPFAM" id="SSF53474">
    <property type="entry name" value="alpha/beta-Hydrolases"/>
    <property type="match status" value="1"/>
</dbReference>
<accession>A0A8H5XEN7</accession>
<evidence type="ECO:0000256" key="1">
    <source>
        <dbReference type="SAM" id="SignalP"/>
    </source>
</evidence>
<dbReference type="PANTHER" id="PTHR38420">
    <property type="entry name" value="AP-4-A PHOSPHORYLASE II"/>
    <property type="match status" value="1"/>
</dbReference>
<dbReference type="InterPro" id="IPR036265">
    <property type="entry name" value="HIT-like_sf"/>
</dbReference>
<dbReference type="InterPro" id="IPR029058">
    <property type="entry name" value="AB_hydrolase_fold"/>
</dbReference>
<dbReference type="CDD" id="cd12809">
    <property type="entry name" value="Esterase_713_like-2"/>
    <property type="match status" value="1"/>
</dbReference>